<keyword evidence="1" id="KW-1133">Transmembrane helix</keyword>
<dbReference type="AlphaFoldDB" id="A0A1N6VAI9"/>
<evidence type="ECO:0000313" key="2">
    <source>
        <dbReference type="EMBL" id="SIQ74778.1"/>
    </source>
</evidence>
<name>A0A1N6VAI9_9BACI</name>
<reference evidence="2 3" key="1">
    <citation type="submission" date="2017-01" db="EMBL/GenBank/DDBJ databases">
        <authorList>
            <person name="Mah S.A."/>
            <person name="Swanson W.J."/>
            <person name="Moy G.W."/>
            <person name="Vacquier V.D."/>
        </authorList>
    </citation>
    <scope>NUCLEOTIDE SEQUENCE [LARGE SCALE GENOMIC DNA]</scope>
    <source>
        <strain evidence="2 3">NIO-1016</strain>
    </source>
</reference>
<dbReference type="Proteomes" id="UP000186385">
    <property type="component" value="Unassembled WGS sequence"/>
</dbReference>
<accession>A0A1N6VAI9</accession>
<evidence type="ECO:0000313" key="3">
    <source>
        <dbReference type="Proteomes" id="UP000186385"/>
    </source>
</evidence>
<keyword evidence="1" id="KW-0812">Transmembrane</keyword>
<dbReference type="RefSeq" id="WP_169714092.1">
    <property type="nucleotide sequence ID" value="NZ_FTLX01000003.1"/>
</dbReference>
<gene>
    <name evidence="2" type="ORF">SAMN05443094_103501</name>
</gene>
<dbReference type="EMBL" id="FTLX01000003">
    <property type="protein sequence ID" value="SIQ74778.1"/>
    <property type="molecule type" value="Genomic_DNA"/>
</dbReference>
<dbReference type="STRING" id="1017273.SAMN05443094_103501"/>
<organism evidence="2 3">
    <name type="scientific">Domibacillus enclensis</name>
    <dbReference type="NCBI Taxonomy" id="1017273"/>
    <lineage>
        <taxon>Bacteria</taxon>
        <taxon>Bacillati</taxon>
        <taxon>Bacillota</taxon>
        <taxon>Bacilli</taxon>
        <taxon>Bacillales</taxon>
        <taxon>Bacillaceae</taxon>
        <taxon>Domibacillus</taxon>
    </lineage>
</organism>
<protein>
    <submittedName>
        <fullName evidence="2">Uncharacterized protein</fullName>
    </submittedName>
</protein>
<keyword evidence="1" id="KW-0472">Membrane</keyword>
<feature type="transmembrane region" description="Helical" evidence="1">
    <location>
        <begin position="6"/>
        <end position="29"/>
    </location>
</feature>
<evidence type="ECO:0000256" key="1">
    <source>
        <dbReference type="SAM" id="Phobius"/>
    </source>
</evidence>
<proteinExistence type="predicted"/>
<sequence length="57" mass="6718">MIFFEQLMPVLFTMLIYIAPIALLLWFVFKVLKNQQEQSALLKEISKKLDNQHHSGL</sequence>